<comment type="similarity">
    <text evidence="10 11">Belongs to the TonB-dependent receptor family.</text>
</comment>
<dbReference type="PANTHER" id="PTHR30069">
    <property type="entry name" value="TONB-DEPENDENT OUTER MEMBRANE RECEPTOR"/>
    <property type="match status" value="1"/>
</dbReference>
<evidence type="ECO:0000256" key="6">
    <source>
        <dbReference type="ARBA" id="ARBA00023065"/>
    </source>
</evidence>
<dbReference type="EMBL" id="SOAX01000001">
    <property type="protein sequence ID" value="TDT44419.1"/>
    <property type="molecule type" value="Genomic_DNA"/>
</dbReference>
<evidence type="ECO:0000256" key="13">
    <source>
        <dbReference type="SAM" id="SignalP"/>
    </source>
</evidence>
<evidence type="ECO:0000256" key="10">
    <source>
        <dbReference type="PROSITE-ProRule" id="PRU01360"/>
    </source>
</evidence>
<sequence length="611" mass="66733">MHTNLKTPLALAISLSLAATATNAQESNTEGDFDLDPIVVTSTLGSETVNESLSSVTVIDPEMMERQNPREIADVLQAQPGINLVSNGSYGKTTSVYTRGTGSESTLFLLDGIRIRSATSGGAPWQFIPPQLVNRMEVVRGPRGSLYGADAVGGVVQGFTIPEGDQDRQWAEVGGGSFSTREAGAGASGKEGNTRYSIQGNHVDTEGTRISEGGEDRGFRNAAGSASVEHEFDNGATLGVLGLRSQGKTEFDGGSNEFVVQTLGVKGETPVTEDWTTSVQMSESRDEQEFASGSIFDTRTRTARWENTLDLGRHEWIAGAEYYVDDVDTTANFTEDSRDNTSLFTQLLSQYDRFDTQLSVRWDDNEGFGEEVTGSVAAGYRLDASHRVRASYGTAFRAPTFNDLYFPFTDFGFGFQFEGNEDLDPETSDTVELGVRGQYQNYYWDLALYETNVEDLIQNQADGSGVTRPVNVDEARIRGAELTGGMMRGNWELQSALTLQDPRNRSDDPAVRDNRLRRRTIQSARVDVDYSEGPVSFGVTGIVEGDRYDDAENNDKLPGFATADLRVGVSLTEKLLARFTIDNVFDRQYETAQDDLAAGRAVFASIRYGAP</sequence>
<keyword evidence="2 10" id="KW-0813">Transport</keyword>
<dbReference type="PROSITE" id="PS52016">
    <property type="entry name" value="TONB_DEPENDENT_REC_3"/>
    <property type="match status" value="1"/>
</dbReference>
<keyword evidence="5 13" id="KW-0732">Signal</keyword>
<evidence type="ECO:0000313" key="16">
    <source>
        <dbReference type="EMBL" id="TDT44419.1"/>
    </source>
</evidence>
<comment type="subcellular location">
    <subcellularLocation>
        <location evidence="1 10">Cell outer membrane</location>
        <topology evidence="1 10">Multi-pass membrane protein</topology>
    </subcellularLocation>
</comment>
<evidence type="ECO:0000259" key="14">
    <source>
        <dbReference type="Pfam" id="PF00593"/>
    </source>
</evidence>
<keyword evidence="9 10" id="KW-0998">Cell outer membrane</keyword>
<dbReference type="Pfam" id="PF00593">
    <property type="entry name" value="TonB_dep_Rec_b-barrel"/>
    <property type="match status" value="1"/>
</dbReference>
<evidence type="ECO:0000256" key="7">
    <source>
        <dbReference type="ARBA" id="ARBA00023077"/>
    </source>
</evidence>
<organism evidence="16 17">
    <name type="scientific">Halospina denitrificans</name>
    <dbReference type="NCBI Taxonomy" id="332522"/>
    <lineage>
        <taxon>Bacteria</taxon>
        <taxon>Pseudomonadati</taxon>
        <taxon>Pseudomonadota</taxon>
        <taxon>Gammaproteobacteria</taxon>
        <taxon>Halospina</taxon>
    </lineage>
</organism>
<reference evidence="16 17" key="1">
    <citation type="submission" date="2019-03" db="EMBL/GenBank/DDBJ databases">
        <title>Genomic Encyclopedia of Type Strains, Phase IV (KMG-IV): sequencing the most valuable type-strain genomes for metagenomic binning, comparative biology and taxonomic classification.</title>
        <authorList>
            <person name="Goeker M."/>
        </authorList>
    </citation>
    <scope>NUCLEOTIDE SEQUENCE [LARGE SCALE GENOMIC DNA]</scope>
    <source>
        <strain evidence="16 17">DSM 15505</strain>
    </source>
</reference>
<evidence type="ECO:0000256" key="2">
    <source>
        <dbReference type="ARBA" id="ARBA00022448"/>
    </source>
</evidence>
<dbReference type="InterPro" id="IPR036942">
    <property type="entry name" value="Beta-barrel_TonB_sf"/>
</dbReference>
<evidence type="ECO:0000256" key="11">
    <source>
        <dbReference type="RuleBase" id="RU003357"/>
    </source>
</evidence>
<dbReference type="PANTHER" id="PTHR30069:SF53">
    <property type="entry name" value="COLICIN I RECEPTOR-RELATED"/>
    <property type="match status" value="1"/>
</dbReference>
<dbReference type="Gene3D" id="2.40.170.20">
    <property type="entry name" value="TonB-dependent receptor, beta-barrel domain"/>
    <property type="match status" value="1"/>
</dbReference>
<evidence type="ECO:0000256" key="3">
    <source>
        <dbReference type="ARBA" id="ARBA00022452"/>
    </source>
</evidence>
<keyword evidence="8 10" id="KW-0472">Membrane</keyword>
<dbReference type="GO" id="GO:0009279">
    <property type="term" value="C:cell outer membrane"/>
    <property type="evidence" value="ECO:0007669"/>
    <property type="project" value="UniProtKB-SubCell"/>
</dbReference>
<dbReference type="GO" id="GO:0015889">
    <property type="term" value="P:cobalamin transport"/>
    <property type="evidence" value="ECO:0007669"/>
    <property type="project" value="TreeGrafter"/>
</dbReference>
<dbReference type="InterPro" id="IPR012910">
    <property type="entry name" value="Plug_dom"/>
</dbReference>
<dbReference type="OrthoDB" id="9764669at2"/>
<keyword evidence="3 10" id="KW-1134">Transmembrane beta strand</keyword>
<dbReference type="CDD" id="cd01347">
    <property type="entry name" value="ligand_gated_channel"/>
    <property type="match status" value="1"/>
</dbReference>
<dbReference type="GO" id="GO:0006811">
    <property type="term" value="P:monoatomic ion transport"/>
    <property type="evidence" value="ECO:0007669"/>
    <property type="project" value="UniProtKB-KW"/>
</dbReference>
<feature type="signal peptide" evidence="13">
    <location>
        <begin position="1"/>
        <end position="24"/>
    </location>
</feature>
<evidence type="ECO:0000256" key="1">
    <source>
        <dbReference type="ARBA" id="ARBA00004571"/>
    </source>
</evidence>
<dbReference type="SUPFAM" id="SSF56935">
    <property type="entry name" value="Porins"/>
    <property type="match status" value="1"/>
</dbReference>
<comment type="caution">
    <text evidence="16">The sequence shown here is derived from an EMBL/GenBank/DDBJ whole genome shotgun (WGS) entry which is preliminary data.</text>
</comment>
<evidence type="ECO:0000256" key="5">
    <source>
        <dbReference type="ARBA" id="ARBA00022729"/>
    </source>
</evidence>
<keyword evidence="7 11" id="KW-0798">TonB box</keyword>
<evidence type="ECO:0000256" key="12">
    <source>
        <dbReference type="SAM" id="MobiDB-lite"/>
    </source>
</evidence>
<protein>
    <submittedName>
        <fullName evidence="16">Vitamin B12 transporter</fullName>
    </submittedName>
</protein>
<keyword evidence="4 10" id="KW-0812">Transmembrane</keyword>
<accession>A0A4R7K458</accession>
<evidence type="ECO:0000313" key="17">
    <source>
        <dbReference type="Proteomes" id="UP000295830"/>
    </source>
</evidence>
<evidence type="ECO:0000256" key="8">
    <source>
        <dbReference type="ARBA" id="ARBA00023136"/>
    </source>
</evidence>
<feature type="compositionally biased region" description="Basic and acidic residues" evidence="12">
    <location>
        <begin position="203"/>
        <end position="217"/>
    </location>
</feature>
<keyword evidence="17" id="KW-1185">Reference proteome</keyword>
<dbReference type="InterPro" id="IPR039426">
    <property type="entry name" value="TonB-dep_rcpt-like"/>
</dbReference>
<dbReference type="Proteomes" id="UP000295830">
    <property type="component" value="Unassembled WGS sequence"/>
</dbReference>
<name>A0A4R7K458_9GAMM</name>
<dbReference type="RefSeq" id="WP_133734801.1">
    <property type="nucleotide sequence ID" value="NZ_SOAX01000001.1"/>
</dbReference>
<evidence type="ECO:0000259" key="15">
    <source>
        <dbReference type="Pfam" id="PF07715"/>
    </source>
</evidence>
<evidence type="ECO:0000256" key="9">
    <source>
        <dbReference type="ARBA" id="ARBA00023237"/>
    </source>
</evidence>
<feature type="domain" description="TonB-dependent receptor plug" evidence="15">
    <location>
        <begin position="50"/>
        <end position="155"/>
    </location>
</feature>
<feature type="region of interest" description="Disordered" evidence="12">
    <location>
        <begin position="176"/>
        <end position="217"/>
    </location>
</feature>
<feature type="chain" id="PRO_5020348774" evidence="13">
    <location>
        <begin position="25"/>
        <end position="611"/>
    </location>
</feature>
<dbReference type="Gene3D" id="2.170.130.10">
    <property type="entry name" value="TonB-dependent receptor, plug domain"/>
    <property type="match status" value="1"/>
</dbReference>
<gene>
    <name evidence="16" type="ORF">DES49_0521</name>
</gene>
<dbReference type="AlphaFoldDB" id="A0A4R7K458"/>
<evidence type="ECO:0000256" key="4">
    <source>
        <dbReference type="ARBA" id="ARBA00022692"/>
    </source>
</evidence>
<dbReference type="InterPro" id="IPR000531">
    <property type="entry name" value="Beta-barrel_TonB"/>
</dbReference>
<proteinExistence type="inferred from homology"/>
<keyword evidence="6" id="KW-0406">Ion transport</keyword>
<feature type="domain" description="TonB-dependent receptor-like beta-barrel" evidence="14">
    <location>
        <begin position="185"/>
        <end position="584"/>
    </location>
</feature>
<dbReference type="InterPro" id="IPR037066">
    <property type="entry name" value="Plug_dom_sf"/>
</dbReference>
<dbReference type="Pfam" id="PF07715">
    <property type="entry name" value="Plug"/>
    <property type="match status" value="1"/>
</dbReference>